<dbReference type="AlphaFoldDB" id="A0A7V6CN92"/>
<evidence type="ECO:0000313" key="2">
    <source>
        <dbReference type="EMBL" id="HHR48971.1"/>
    </source>
</evidence>
<sequence length="98" mass="11154">MFLANISHFNNGVQSEIKSLRNFPLNIIPAKDYLKIAYRLPVKITAKLTLYNTIGGVVYQAKSDNGYFLIETKKLSTGIYIIKFNANEYKATKKLVIH</sequence>
<accession>A0A7V6CN92</accession>
<organism evidence="2">
    <name type="scientific">candidate division WOR-3 bacterium</name>
    <dbReference type="NCBI Taxonomy" id="2052148"/>
    <lineage>
        <taxon>Bacteria</taxon>
        <taxon>Bacteria division WOR-3</taxon>
    </lineage>
</organism>
<name>A0A7V6CN92_UNCW3</name>
<dbReference type="Pfam" id="PF18962">
    <property type="entry name" value="Por_Secre_tail"/>
    <property type="match status" value="1"/>
</dbReference>
<gene>
    <name evidence="2" type="ORF">ENV79_04970</name>
</gene>
<dbReference type="NCBIfam" id="TIGR04183">
    <property type="entry name" value="Por_Secre_tail"/>
    <property type="match status" value="1"/>
</dbReference>
<dbReference type="EMBL" id="DTHS01000030">
    <property type="protein sequence ID" value="HHR48971.1"/>
    <property type="molecule type" value="Genomic_DNA"/>
</dbReference>
<evidence type="ECO:0000259" key="1">
    <source>
        <dbReference type="Pfam" id="PF18962"/>
    </source>
</evidence>
<protein>
    <submittedName>
        <fullName evidence="2">T9SS type A sorting domain-containing protein</fullName>
    </submittedName>
</protein>
<proteinExistence type="predicted"/>
<feature type="domain" description="Secretion system C-terminal sorting" evidence="1">
    <location>
        <begin position="29"/>
        <end position="97"/>
    </location>
</feature>
<dbReference type="InterPro" id="IPR026444">
    <property type="entry name" value="Secre_tail"/>
</dbReference>
<comment type="caution">
    <text evidence="2">The sequence shown here is derived from an EMBL/GenBank/DDBJ whole genome shotgun (WGS) entry which is preliminary data.</text>
</comment>
<reference evidence="2" key="1">
    <citation type="journal article" date="2020" name="mSystems">
        <title>Genome- and Community-Level Interaction Insights into Carbon Utilization and Element Cycling Functions of Hydrothermarchaeota in Hydrothermal Sediment.</title>
        <authorList>
            <person name="Zhou Z."/>
            <person name="Liu Y."/>
            <person name="Xu W."/>
            <person name="Pan J."/>
            <person name="Luo Z.H."/>
            <person name="Li M."/>
        </authorList>
    </citation>
    <scope>NUCLEOTIDE SEQUENCE [LARGE SCALE GENOMIC DNA]</scope>
    <source>
        <strain evidence="2">SpSt-791</strain>
    </source>
</reference>